<evidence type="ECO:0000313" key="1">
    <source>
        <dbReference type="EMBL" id="MBC5663892.1"/>
    </source>
</evidence>
<protein>
    <recommendedName>
        <fullName evidence="3">Phage protein</fullName>
    </recommendedName>
</protein>
<gene>
    <name evidence="1" type="ORF">H8S07_01135</name>
</gene>
<organism evidence="1 2">
    <name type="scientific">Dorea hominis</name>
    <dbReference type="NCBI Taxonomy" id="2763040"/>
    <lineage>
        <taxon>Bacteria</taxon>
        <taxon>Bacillati</taxon>
        <taxon>Bacillota</taxon>
        <taxon>Clostridia</taxon>
        <taxon>Lachnospirales</taxon>
        <taxon>Lachnospiraceae</taxon>
        <taxon>Dorea</taxon>
    </lineage>
</organism>
<proteinExistence type="predicted"/>
<name>A0ABR7ERC5_9FIRM</name>
<dbReference type="EMBL" id="JACOOY010000001">
    <property type="protein sequence ID" value="MBC5663892.1"/>
    <property type="molecule type" value="Genomic_DNA"/>
</dbReference>
<reference evidence="1 2" key="1">
    <citation type="submission" date="2020-08" db="EMBL/GenBank/DDBJ databases">
        <title>Genome public.</title>
        <authorList>
            <person name="Liu C."/>
            <person name="Sun Q."/>
        </authorList>
    </citation>
    <scope>NUCLEOTIDE SEQUENCE [LARGE SCALE GENOMIC DNA]</scope>
    <source>
        <strain evidence="1 2">NSJ-36</strain>
    </source>
</reference>
<dbReference type="RefSeq" id="WP_186855245.1">
    <property type="nucleotide sequence ID" value="NZ_JACOOY010000001.1"/>
</dbReference>
<sequence length="100" mass="11558">MRYDTPVFMQMITSGEYDPNTGDYEDEHVSETELMASVMDTGTETMQLVYGGLKQGSLTIHLQNHYLDPFDRIRIGKKIYTVDMSRRLRTKQSFVVSEVL</sequence>
<evidence type="ECO:0000313" key="2">
    <source>
        <dbReference type="Proteomes" id="UP000647235"/>
    </source>
</evidence>
<evidence type="ECO:0008006" key="3">
    <source>
        <dbReference type="Google" id="ProtNLM"/>
    </source>
</evidence>
<keyword evidence="2" id="KW-1185">Reference proteome</keyword>
<comment type="caution">
    <text evidence="1">The sequence shown here is derived from an EMBL/GenBank/DDBJ whole genome shotgun (WGS) entry which is preliminary data.</text>
</comment>
<dbReference type="Proteomes" id="UP000647235">
    <property type="component" value="Unassembled WGS sequence"/>
</dbReference>
<accession>A0ABR7ERC5</accession>